<name>A0A2S6NBL8_9HYPH</name>
<dbReference type="Proteomes" id="UP000239089">
    <property type="component" value="Unassembled WGS sequence"/>
</dbReference>
<accession>A0A2S6NBL8</accession>
<evidence type="ECO:0000313" key="2">
    <source>
        <dbReference type="EMBL" id="PPQ31997.1"/>
    </source>
</evidence>
<protein>
    <submittedName>
        <fullName evidence="2">Uncharacterized protein</fullName>
    </submittedName>
</protein>
<proteinExistence type="predicted"/>
<gene>
    <name evidence="2" type="ORF">CCR94_07250</name>
</gene>
<dbReference type="OrthoDB" id="7554161at2"/>
<feature type="compositionally biased region" description="Basic and acidic residues" evidence="1">
    <location>
        <begin position="223"/>
        <end position="237"/>
    </location>
</feature>
<reference evidence="2 3" key="1">
    <citation type="journal article" date="2018" name="Arch. Microbiol.">
        <title>New insights into the metabolic potential of the phototrophic purple bacterium Rhodopila globiformis DSM 161(T) from its draft genome sequence and evidence for a vanadium-dependent nitrogenase.</title>
        <authorList>
            <person name="Imhoff J.F."/>
            <person name="Rahn T."/>
            <person name="Kunzel S."/>
            <person name="Neulinger S.C."/>
        </authorList>
    </citation>
    <scope>NUCLEOTIDE SEQUENCE [LARGE SCALE GENOMIC DNA]</scope>
    <source>
        <strain evidence="2 3">DSM 16996</strain>
    </source>
</reference>
<sequence>MTDFIKRRLRLTVSKELLIDLEDRLRAEAVKAFEMIRDRAGLNRKRARELEGQARFRMMEEGFEDVCQLHGGRLLDGGVIPNTELKVFQPFMRFEVEGKGIILGLAAMPEPKAVPHKNMSRQAGVTMNYHLSPRLDLDGSGPRIGDIFALFLVARDREKAGQIQEMAIGVVDSKYEGFLYYEQIDQFLSGSGDAPETRTTPTAVPPASSVSLKANVKPFVPPEARKPKKEDGGAGQE</sequence>
<dbReference type="EMBL" id="NHSJ01000045">
    <property type="protein sequence ID" value="PPQ31997.1"/>
    <property type="molecule type" value="Genomic_DNA"/>
</dbReference>
<evidence type="ECO:0000313" key="3">
    <source>
        <dbReference type="Proteomes" id="UP000239089"/>
    </source>
</evidence>
<feature type="region of interest" description="Disordered" evidence="1">
    <location>
        <begin position="191"/>
        <end position="237"/>
    </location>
</feature>
<organism evidence="2 3">
    <name type="scientific">Rhodoblastus sphagnicola</name>
    <dbReference type="NCBI Taxonomy" id="333368"/>
    <lineage>
        <taxon>Bacteria</taxon>
        <taxon>Pseudomonadati</taxon>
        <taxon>Pseudomonadota</taxon>
        <taxon>Alphaproteobacteria</taxon>
        <taxon>Hyphomicrobiales</taxon>
        <taxon>Rhodoblastaceae</taxon>
        <taxon>Rhodoblastus</taxon>
    </lineage>
</organism>
<evidence type="ECO:0000256" key="1">
    <source>
        <dbReference type="SAM" id="MobiDB-lite"/>
    </source>
</evidence>
<feature type="compositionally biased region" description="Polar residues" evidence="1">
    <location>
        <begin position="197"/>
        <end position="212"/>
    </location>
</feature>
<dbReference type="AlphaFoldDB" id="A0A2S6NBL8"/>
<comment type="caution">
    <text evidence="2">The sequence shown here is derived from an EMBL/GenBank/DDBJ whole genome shotgun (WGS) entry which is preliminary data.</text>
</comment>
<keyword evidence="3" id="KW-1185">Reference proteome</keyword>
<dbReference type="RefSeq" id="WP_104507213.1">
    <property type="nucleotide sequence ID" value="NZ_JACIGC010000016.1"/>
</dbReference>